<name>A0A9P6M5E8_MORAP</name>
<dbReference type="Pfam" id="PF14200">
    <property type="entry name" value="RicinB_lectin_2"/>
    <property type="match status" value="1"/>
</dbReference>
<gene>
    <name evidence="2" type="ORF">BGZ70_000184</name>
</gene>
<dbReference type="InterPro" id="IPR000772">
    <property type="entry name" value="Ricin_B_lectin"/>
</dbReference>
<evidence type="ECO:0000259" key="1">
    <source>
        <dbReference type="SMART" id="SM00458"/>
    </source>
</evidence>
<dbReference type="Proteomes" id="UP000738359">
    <property type="component" value="Unassembled WGS sequence"/>
</dbReference>
<keyword evidence="3" id="KW-1185">Reference proteome</keyword>
<dbReference type="EMBL" id="JAAAHY010000103">
    <property type="protein sequence ID" value="KAF9967087.1"/>
    <property type="molecule type" value="Genomic_DNA"/>
</dbReference>
<organism evidence="2 3">
    <name type="scientific">Mortierella alpina</name>
    <name type="common">Oleaginous fungus</name>
    <name type="synonym">Mortierella renispora</name>
    <dbReference type="NCBI Taxonomy" id="64518"/>
    <lineage>
        <taxon>Eukaryota</taxon>
        <taxon>Fungi</taxon>
        <taxon>Fungi incertae sedis</taxon>
        <taxon>Mucoromycota</taxon>
        <taxon>Mortierellomycotina</taxon>
        <taxon>Mortierellomycetes</taxon>
        <taxon>Mortierellales</taxon>
        <taxon>Mortierellaceae</taxon>
        <taxon>Mortierella</taxon>
    </lineage>
</organism>
<dbReference type="Gene3D" id="2.80.10.50">
    <property type="match status" value="1"/>
</dbReference>
<sequence length="138" mass="15472">MHDSFPHGAEFFIALRDTNLVLDVAGGNADPGTAIILYTKKSEDNDNQKWIYENNQLKNKQTGLVLTFPGLDANVTANQNHGSASETQRFDYYDYTISSQSKDELVIGINGAKEDGAPITLIKRDNDSDKQQWEIKEY</sequence>
<reference evidence="2" key="1">
    <citation type="journal article" date="2020" name="Fungal Divers.">
        <title>Resolving the Mortierellaceae phylogeny through synthesis of multi-gene phylogenetics and phylogenomics.</title>
        <authorList>
            <person name="Vandepol N."/>
            <person name="Liber J."/>
            <person name="Desiro A."/>
            <person name="Na H."/>
            <person name="Kennedy M."/>
            <person name="Barry K."/>
            <person name="Grigoriev I.V."/>
            <person name="Miller A.N."/>
            <person name="O'Donnell K."/>
            <person name="Stajich J.E."/>
            <person name="Bonito G."/>
        </authorList>
    </citation>
    <scope>NUCLEOTIDE SEQUENCE</scope>
    <source>
        <strain evidence="2">CK1249</strain>
    </source>
</reference>
<feature type="domain" description="Ricin B lectin" evidence="1">
    <location>
        <begin position="8"/>
        <end position="136"/>
    </location>
</feature>
<dbReference type="InterPro" id="IPR035992">
    <property type="entry name" value="Ricin_B-like_lectins"/>
</dbReference>
<accession>A0A9P6M5E8</accession>
<dbReference type="OrthoDB" id="9895617at2759"/>
<dbReference type="PROSITE" id="PS50231">
    <property type="entry name" value="RICIN_B_LECTIN"/>
    <property type="match status" value="1"/>
</dbReference>
<evidence type="ECO:0000313" key="2">
    <source>
        <dbReference type="EMBL" id="KAF9967087.1"/>
    </source>
</evidence>
<dbReference type="AlphaFoldDB" id="A0A9P6M5E8"/>
<dbReference type="SUPFAM" id="SSF50370">
    <property type="entry name" value="Ricin B-like lectins"/>
    <property type="match status" value="1"/>
</dbReference>
<evidence type="ECO:0000313" key="3">
    <source>
        <dbReference type="Proteomes" id="UP000738359"/>
    </source>
</evidence>
<proteinExistence type="predicted"/>
<protein>
    <recommendedName>
        <fullName evidence="1">Ricin B lectin domain-containing protein</fullName>
    </recommendedName>
</protein>
<comment type="caution">
    <text evidence="2">The sequence shown here is derived from an EMBL/GenBank/DDBJ whole genome shotgun (WGS) entry which is preliminary data.</text>
</comment>
<dbReference type="SMART" id="SM00458">
    <property type="entry name" value="RICIN"/>
    <property type="match status" value="1"/>
</dbReference>